<proteinExistence type="predicted"/>
<gene>
    <name evidence="1" type="ORF">CASFOL_030946</name>
</gene>
<keyword evidence="2" id="KW-1185">Reference proteome</keyword>
<dbReference type="AlphaFoldDB" id="A0ABD3C7D3"/>
<organism evidence="1 2">
    <name type="scientific">Castilleja foliolosa</name>
    <dbReference type="NCBI Taxonomy" id="1961234"/>
    <lineage>
        <taxon>Eukaryota</taxon>
        <taxon>Viridiplantae</taxon>
        <taxon>Streptophyta</taxon>
        <taxon>Embryophyta</taxon>
        <taxon>Tracheophyta</taxon>
        <taxon>Spermatophyta</taxon>
        <taxon>Magnoliopsida</taxon>
        <taxon>eudicotyledons</taxon>
        <taxon>Gunneridae</taxon>
        <taxon>Pentapetalae</taxon>
        <taxon>asterids</taxon>
        <taxon>lamiids</taxon>
        <taxon>Lamiales</taxon>
        <taxon>Orobanchaceae</taxon>
        <taxon>Pedicularideae</taxon>
        <taxon>Castillejinae</taxon>
        <taxon>Castilleja</taxon>
    </lineage>
</organism>
<comment type="caution">
    <text evidence="1">The sequence shown here is derived from an EMBL/GenBank/DDBJ whole genome shotgun (WGS) entry which is preliminary data.</text>
</comment>
<dbReference type="EMBL" id="JAVIJP010000052">
    <property type="protein sequence ID" value="KAL3625492.1"/>
    <property type="molecule type" value="Genomic_DNA"/>
</dbReference>
<reference evidence="2" key="1">
    <citation type="journal article" date="2024" name="IScience">
        <title>Strigolactones Initiate the Formation of Haustorium-like Structures in Castilleja.</title>
        <authorList>
            <person name="Buerger M."/>
            <person name="Peterson D."/>
            <person name="Chory J."/>
        </authorList>
    </citation>
    <scope>NUCLEOTIDE SEQUENCE [LARGE SCALE GENOMIC DNA]</scope>
</reference>
<name>A0ABD3C7D3_9LAMI</name>
<evidence type="ECO:0000313" key="2">
    <source>
        <dbReference type="Proteomes" id="UP001632038"/>
    </source>
</evidence>
<protein>
    <submittedName>
        <fullName evidence="1">Uncharacterized protein</fullName>
    </submittedName>
</protein>
<sequence>MDVTNLPRSKSSPSSDNLYLCAWRLKISTKFLDPRHLASLSKTLLFRALDTWSPRRSIFTPLTMMDAHIPSAFSLILSSWWHIRSNY</sequence>
<dbReference type="Proteomes" id="UP001632038">
    <property type="component" value="Unassembled WGS sequence"/>
</dbReference>
<accession>A0ABD3C7D3</accession>
<evidence type="ECO:0000313" key="1">
    <source>
        <dbReference type="EMBL" id="KAL3625492.1"/>
    </source>
</evidence>